<dbReference type="OrthoDB" id="5977656at2759"/>
<keyword evidence="3" id="KW-0677">Repeat</keyword>
<dbReference type="Proteomes" id="UP000515163">
    <property type="component" value="Unplaced"/>
</dbReference>
<evidence type="ECO:0000256" key="1">
    <source>
        <dbReference type="ARBA" id="ARBA00022614"/>
    </source>
</evidence>
<dbReference type="PROSITE" id="PS51450">
    <property type="entry name" value="LRR"/>
    <property type="match status" value="1"/>
</dbReference>
<gene>
    <name evidence="5" type="primary">LOC116303074</name>
</gene>
<dbReference type="PANTHER" id="PTHR24373">
    <property type="entry name" value="SLIT RELATED LEUCINE-RICH REPEAT NEURONAL PROTEIN"/>
    <property type="match status" value="1"/>
</dbReference>
<dbReference type="InParanoid" id="A0A6P8IPK9"/>
<dbReference type="KEGG" id="aten:116303074"/>
<dbReference type="RefSeq" id="XP_031568385.1">
    <property type="nucleotide sequence ID" value="XM_031712525.1"/>
</dbReference>
<dbReference type="InterPro" id="IPR001611">
    <property type="entry name" value="Leu-rich_rpt"/>
</dbReference>
<dbReference type="GO" id="GO:0031012">
    <property type="term" value="C:extracellular matrix"/>
    <property type="evidence" value="ECO:0007669"/>
    <property type="project" value="TreeGrafter"/>
</dbReference>
<dbReference type="InterPro" id="IPR050328">
    <property type="entry name" value="Dev_Immune_Receptor"/>
</dbReference>
<evidence type="ECO:0000256" key="2">
    <source>
        <dbReference type="ARBA" id="ARBA00022729"/>
    </source>
</evidence>
<dbReference type="Pfam" id="PF13855">
    <property type="entry name" value="LRR_8"/>
    <property type="match status" value="2"/>
</dbReference>
<name>A0A6P8IPK9_ACTTE</name>
<evidence type="ECO:0000313" key="5">
    <source>
        <dbReference type="RefSeq" id="XP_031568385.1"/>
    </source>
</evidence>
<evidence type="ECO:0000256" key="3">
    <source>
        <dbReference type="ARBA" id="ARBA00022737"/>
    </source>
</evidence>
<dbReference type="PANTHER" id="PTHR24373:SF370">
    <property type="entry name" value="FISH-LIPS, ISOFORM E"/>
    <property type="match status" value="1"/>
</dbReference>
<dbReference type="SUPFAM" id="SSF52058">
    <property type="entry name" value="L domain-like"/>
    <property type="match status" value="1"/>
</dbReference>
<dbReference type="InterPro" id="IPR003591">
    <property type="entry name" value="Leu-rich_rpt_typical-subtyp"/>
</dbReference>
<keyword evidence="1" id="KW-0433">Leucine-rich repeat</keyword>
<reference evidence="5" key="1">
    <citation type="submission" date="2025-08" db="UniProtKB">
        <authorList>
            <consortium name="RefSeq"/>
        </authorList>
    </citation>
    <scope>IDENTIFICATION</scope>
    <source>
        <tissue evidence="5">Tentacle</tissue>
    </source>
</reference>
<dbReference type="InterPro" id="IPR032675">
    <property type="entry name" value="LRR_dom_sf"/>
</dbReference>
<accession>A0A6P8IPK9</accession>
<dbReference type="GO" id="GO:0005615">
    <property type="term" value="C:extracellular space"/>
    <property type="evidence" value="ECO:0007669"/>
    <property type="project" value="TreeGrafter"/>
</dbReference>
<proteinExistence type="predicted"/>
<dbReference type="SMART" id="SM00369">
    <property type="entry name" value="LRR_TYP"/>
    <property type="match status" value="5"/>
</dbReference>
<dbReference type="GeneID" id="116303074"/>
<keyword evidence="4" id="KW-1185">Reference proteome</keyword>
<organism evidence="4 5">
    <name type="scientific">Actinia tenebrosa</name>
    <name type="common">Australian red waratah sea anemone</name>
    <dbReference type="NCBI Taxonomy" id="6105"/>
    <lineage>
        <taxon>Eukaryota</taxon>
        <taxon>Metazoa</taxon>
        <taxon>Cnidaria</taxon>
        <taxon>Anthozoa</taxon>
        <taxon>Hexacorallia</taxon>
        <taxon>Actiniaria</taxon>
        <taxon>Actiniidae</taxon>
        <taxon>Actinia</taxon>
    </lineage>
</organism>
<dbReference type="AlphaFoldDB" id="A0A6P8IPK9"/>
<evidence type="ECO:0000313" key="4">
    <source>
        <dbReference type="Proteomes" id="UP000515163"/>
    </source>
</evidence>
<keyword evidence="2" id="KW-0732">Signal</keyword>
<sequence length="255" mass="28813">MTFSDTRIFMKATIEIVKNGTFASRLPNLRLIDLSGNCLSSLASIESGWYGNKAVSHTLILILNDNKIRNITKYSTKGKGMLNSLGLKRNLISFIEEGAFEELHWLEHVDLSNNLIANLEPNTFVGIGKEIFNIMIDVSSNRLTCIKRGVFAQDLYINSLILFNNSIEAIEEGSINSIHLDTLDIRNNMLKDISILPWGSLDDIFYLYLGNNSIQNLTVKMFEGKKNLRILDIGYNELGIIRKDLFTGLKTMLFL</sequence>
<protein>
    <submittedName>
        <fullName evidence="5">Protein artichoke-like</fullName>
    </submittedName>
</protein>
<dbReference type="Gene3D" id="3.80.10.10">
    <property type="entry name" value="Ribonuclease Inhibitor"/>
    <property type="match status" value="2"/>
</dbReference>